<keyword evidence="1" id="KW-1185">Reference proteome</keyword>
<sequence length="73" mass="8646">MNDCWFFETTRCNCSNLFLQYTWLLTDYNGDMNLPKPRPLEIYDAERSEAVQVVADKEAEESARSEYQRQQDA</sequence>
<dbReference type="Proteomes" id="UP000887565">
    <property type="component" value="Unplaced"/>
</dbReference>
<proteinExistence type="predicted"/>
<reference evidence="2" key="1">
    <citation type="submission" date="2022-11" db="UniProtKB">
        <authorList>
            <consortium name="WormBaseParasite"/>
        </authorList>
    </citation>
    <scope>IDENTIFICATION</scope>
</reference>
<dbReference type="AlphaFoldDB" id="A0A915JWI8"/>
<evidence type="ECO:0000313" key="2">
    <source>
        <dbReference type="WBParaSite" id="nRc.2.0.1.t30097-RA"/>
    </source>
</evidence>
<protein>
    <submittedName>
        <fullName evidence="2">Uncharacterized protein</fullName>
    </submittedName>
</protein>
<name>A0A915JWI8_ROMCU</name>
<accession>A0A915JWI8</accession>
<dbReference type="WBParaSite" id="nRc.2.0.1.t30097-RA">
    <property type="protein sequence ID" value="nRc.2.0.1.t30097-RA"/>
    <property type="gene ID" value="nRc.2.0.1.g30097"/>
</dbReference>
<evidence type="ECO:0000313" key="1">
    <source>
        <dbReference type="Proteomes" id="UP000887565"/>
    </source>
</evidence>
<organism evidence="1 2">
    <name type="scientific">Romanomermis culicivorax</name>
    <name type="common">Nematode worm</name>
    <dbReference type="NCBI Taxonomy" id="13658"/>
    <lineage>
        <taxon>Eukaryota</taxon>
        <taxon>Metazoa</taxon>
        <taxon>Ecdysozoa</taxon>
        <taxon>Nematoda</taxon>
        <taxon>Enoplea</taxon>
        <taxon>Dorylaimia</taxon>
        <taxon>Mermithida</taxon>
        <taxon>Mermithoidea</taxon>
        <taxon>Mermithidae</taxon>
        <taxon>Romanomermis</taxon>
    </lineage>
</organism>